<dbReference type="GO" id="GO:0006508">
    <property type="term" value="P:proteolysis"/>
    <property type="evidence" value="ECO:0007669"/>
    <property type="project" value="UniProtKB-KW"/>
</dbReference>
<evidence type="ECO:0000313" key="7">
    <source>
        <dbReference type="EMBL" id="OHT11120.1"/>
    </source>
</evidence>
<keyword evidence="6" id="KW-1133">Transmembrane helix</keyword>
<feature type="transmembrane region" description="Helical" evidence="6">
    <location>
        <begin position="476"/>
        <end position="500"/>
    </location>
</feature>
<dbReference type="PANTHER" id="PTHR11010:SF117">
    <property type="entry name" value="SERINE PROTEASE 16"/>
    <property type="match status" value="1"/>
</dbReference>
<name>A0A1J4KJJ9_9EUKA</name>
<dbReference type="InterPro" id="IPR042269">
    <property type="entry name" value="Ser_carbopepase_S28_SKS"/>
</dbReference>
<evidence type="ECO:0000313" key="8">
    <source>
        <dbReference type="Proteomes" id="UP000179807"/>
    </source>
</evidence>
<keyword evidence="5" id="KW-0325">Glycoprotein</keyword>
<evidence type="ECO:0000256" key="6">
    <source>
        <dbReference type="SAM" id="Phobius"/>
    </source>
</evidence>
<keyword evidence="3" id="KW-0732">Signal</keyword>
<dbReference type="GeneID" id="94826376"/>
<evidence type="ECO:0000256" key="5">
    <source>
        <dbReference type="ARBA" id="ARBA00023180"/>
    </source>
</evidence>
<dbReference type="GO" id="GO:0008239">
    <property type="term" value="F:dipeptidyl-peptidase activity"/>
    <property type="evidence" value="ECO:0007669"/>
    <property type="project" value="TreeGrafter"/>
</dbReference>
<keyword evidence="2" id="KW-0645">Protease</keyword>
<dbReference type="VEuPathDB" id="TrichDB:TRFO_04080"/>
<dbReference type="Gene3D" id="3.40.50.1820">
    <property type="entry name" value="alpha/beta hydrolase"/>
    <property type="match status" value="1"/>
</dbReference>
<organism evidence="7 8">
    <name type="scientific">Tritrichomonas foetus</name>
    <dbReference type="NCBI Taxonomy" id="1144522"/>
    <lineage>
        <taxon>Eukaryota</taxon>
        <taxon>Metamonada</taxon>
        <taxon>Parabasalia</taxon>
        <taxon>Tritrichomonadida</taxon>
        <taxon>Tritrichomonadidae</taxon>
        <taxon>Tritrichomonas</taxon>
    </lineage>
</organism>
<proteinExistence type="inferred from homology"/>
<sequence>MIFSFLLLSLRFNYQLPRFDNQKFFKQKLDHFNLSDHTTFDQLYYEDYDYFDSENPRIILYIGGEATLSFGDSSIKKGPIEDLANITHSYFAALEHRFYGISAPKIDLTTEVLTKYLTSIQALDDLALFLKDRKKVVCKEHTDCPVLIIGGSYAGTLSSMFRMKYPHLANFSWASSPPLTIKLDFPEYDMHVSQAIKNYSEDCHTRSVELMQEIETNADSFNKFRENTNFKKSVDRVSTLSEIADLFAGIVQYDSRTNAIKDYCDRNINTLDDFIQFFNEQDPEPDDGDALLLFNSSYNQPIDYKNSRAWTFQTCNEFGWFQTASGEFRSKEVNIEYYNRICQAAFNLTVPDVTDMNIRYGLTHPQSTNVIFANGLTDPWSIISIPENYEDVTFQQYNYHIAGGSHCSELSSNPNESHDLISKRKKMFEIVQEWMEFNVTKCSVHGEPHLSKCICKYSWSGVNCDKRTVKEKIFKLFSSLVVCLPTFMMIGIGVAAWILFKKEQQEPEIKTIIS</sequence>
<evidence type="ECO:0000256" key="1">
    <source>
        <dbReference type="ARBA" id="ARBA00011079"/>
    </source>
</evidence>
<dbReference type="GO" id="GO:0070008">
    <property type="term" value="F:serine-type exopeptidase activity"/>
    <property type="evidence" value="ECO:0007669"/>
    <property type="project" value="InterPro"/>
</dbReference>
<dbReference type="InterPro" id="IPR029058">
    <property type="entry name" value="AB_hydrolase_fold"/>
</dbReference>
<dbReference type="RefSeq" id="XP_068364256.1">
    <property type="nucleotide sequence ID" value="XM_068491672.1"/>
</dbReference>
<dbReference type="Proteomes" id="UP000179807">
    <property type="component" value="Unassembled WGS sequence"/>
</dbReference>
<reference evidence="7" key="1">
    <citation type="submission" date="2016-10" db="EMBL/GenBank/DDBJ databases">
        <authorList>
            <person name="Benchimol M."/>
            <person name="Almeida L.G."/>
            <person name="Vasconcelos A.T."/>
            <person name="Perreira-Neves A."/>
            <person name="Rosa I.A."/>
            <person name="Tasca T."/>
            <person name="Bogo M.R."/>
            <person name="de Souza W."/>
        </authorList>
    </citation>
    <scope>NUCLEOTIDE SEQUENCE [LARGE SCALE GENOMIC DNA]</scope>
    <source>
        <strain evidence="7">K</strain>
    </source>
</reference>
<evidence type="ECO:0000256" key="3">
    <source>
        <dbReference type="ARBA" id="ARBA00022729"/>
    </source>
</evidence>
<dbReference type="InterPro" id="IPR008758">
    <property type="entry name" value="Peptidase_S28"/>
</dbReference>
<keyword evidence="6" id="KW-0812">Transmembrane</keyword>
<dbReference type="Gene3D" id="1.20.120.980">
    <property type="entry name" value="Serine carboxypeptidase S28, SKS domain"/>
    <property type="match status" value="1"/>
</dbReference>
<evidence type="ECO:0000256" key="2">
    <source>
        <dbReference type="ARBA" id="ARBA00022670"/>
    </source>
</evidence>
<dbReference type="OrthoDB" id="1735038at2759"/>
<dbReference type="SUPFAM" id="SSF53474">
    <property type="entry name" value="alpha/beta-Hydrolases"/>
    <property type="match status" value="1"/>
</dbReference>
<comment type="caution">
    <text evidence="7">The sequence shown here is derived from an EMBL/GenBank/DDBJ whole genome shotgun (WGS) entry which is preliminary data.</text>
</comment>
<gene>
    <name evidence="7" type="ORF">TRFO_04080</name>
</gene>
<dbReference type="PANTHER" id="PTHR11010">
    <property type="entry name" value="PROTEASE S28 PRO-X CARBOXYPEPTIDASE-RELATED"/>
    <property type="match status" value="1"/>
</dbReference>
<evidence type="ECO:0000256" key="4">
    <source>
        <dbReference type="ARBA" id="ARBA00022801"/>
    </source>
</evidence>
<dbReference type="Pfam" id="PF05577">
    <property type="entry name" value="Peptidase_S28"/>
    <property type="match status" value="1"/>
</dbReference>
<comment type="similarity">
    <text evidence="1">Belongs to the peptidase S28 family.</text>
</comment>
<accession>A0A1J4KJJ9</accession>
<keyword evidence="6" id="KW-0472">Membrane</keyword>
<dbReference type="AlphaFoldDB" id="A0A1J4KJJ9"/>
<keyword evidence="4" id="KW-0378">Hydrolase</keyword>
<protein>
    <submittedName>
        <fullName evidence="7">Clan SC, family S28, unassigned serine peptidase</fullName>
    </submittedName>
</protein>
<dbReference type="EMBL" id="MLAK01000594">
    <property type="protein sequence ID" value="OHT11120.1"/>
    <property type="molecule type" value="Genomic_DNA"/>
</dbReference>
<keyword evidence="8" id="KW-1185">Reference proteome</keyword>